<feature type="region of interest" description="Disordered" evidence="1">
    <location>
        <begin position="1"/>
        <end position="95"/>
    </location>
</feature>
<feature type="compositionally biased region" description="Polar residues" evidence="1">
    <location>
        <begin position="33"/>
        <end position="42"/>
    </location>
</feature>
<evidence type="ECO:0000256" key="1">
    <source>
        <dbReference type="SAM" id="MobiDB-lite"/>
    </source>
</evidence>
<dbReference type="EMBL" id="JBBPBN010000061">
    <property type="protein sequence ID" value="KAK8987069.1"/>
    <property type="molecule type" value="Genomic_DNA"/>
</dbReference>
<reference evidence="2 3" key="1">
    <citation type="journal article" date="2024" name="G3 (Bethesda)">
        <title>Genome assembly of Hibiscus sabdariffa L. provides insights into metabolisms of medicinal natural products.</title>
        <authorList>
            <person name="Kim T."/>
        </authorList>
    </citation>
    <scope>NUCLEOTIDE SEQUENCE [LARGE SCALE GENOMIC DNA]</scope>
    <source>
        <strain evidence="2">TK-2024</strain>
        <tissue evidence="2">Old leaves</tissue>
    </source>
</reference>
<organism evidence="2 3">
    <name type="scientific">Hibiscus sabdariffa</name>
    <name type="common">roselle</name>
    <dbReference type="NCBI Taxonomy" id="183260"/>
    <lineage>
        <taxon>Eukaryota</taxon>
        <taxon>Viridiplantae</taxon>
        <taxon>Streptophyta</taxon>
        <taxon>Embryophyta</taxon>
        <taxon>Tracheophyta</taxon>
        <taxon>Spermatophyta</taxon>
        <taxon>Magnoliopsida</taxon>
        <taxon>eudicotyledons</taxon>
        <taxon>Gunneridae</taxon>
        <taxon>Pentapetalae</taxon>
        <taxon>rosids</taxon>
        <taxon>malvids</taxon>
        <taxon>Malvales</taxon>
        <taxon>Malvaceae</taxon>
        <taxon>Malvoideae</taxon>
        <taxon>Hibiscus</taxon>
    </lineage>
</organism>
<dbReference type="Proteomes" id="UP001396334">
    <property type="component" value="Unassembled WGS sequence"/>
</dbReference>
<name>A0ABR2PF87_9ROSI</name>
<protein>
    <submittedName>
        <fullName evidence="2">Uncharacterized protein</fullName>
    </submittedName>
</protein>
<feature type="compositionally biased region" description="Polar residues" evidence="1">
    <location>
        <begin position="53"/>
        <end position="77"/>
    </location>
</feature>
<keyword evidence="3" id="KW-1185">Reference proteome</keyword>
<feature type="compositionally biased region" description="Basic and acidic residues" evidence="1">
    <location>
        <begin position="1"/>
        <end position="13"/>
    </location>
</feature>
<evidence type="ECO:0000313" key="3">
    <source>
        <dbReference type="Proteomes" id="UP001396334"/>
    </source>
</evidence>
<evidence type="ECO:0000313" key="2">
    <source>
        <dbReference type="EMBL" id="KAK8987069.1"/>
    </source>
</evidence>
<feature type="compositionally biased region" description="Low complexity" evidence="1">
    <location>
        <begin position="14"/>
        <end position="26"/>
    </location>
</feature>
<accession>A0ABR2PF87</accession>
<sequence>MDCMDREPWRMKVNEAANSAEPNASPTCDHQLPNDSSASESTDCQHDAIDQADTVQVESLEQTESPDTGDRISTMQPELSGPKSRIEVVQSDPCV</sequence>
<comment type="caution">
    <text evidence="2">The sequence shown here is derived from an EMBL/GenBank/DDBJ whole genome shotgun (WGS) entry which is preliminary data.</text>
</comment>
<gene>
    <name evidence="2" type="ORF">V6N11_055384</name>
</gene>
<proteinExistence type="predicted"/>